<keyword evidence="2" id="KW-0378">Hydrolase</keyword>
<name>H8KMW8_SOLCM</name>
<dbReference type="InterPro" id="IPR036034">
    <property type="entry name" value="PDZ_sf"/>
</dbReference>
<dbReference type="InterPro" id="IPR041489">
    <property type="entry name" value="PDZ_6"/>
</dbReference>
<proteinExistence type="predicted"/>
<dbReference type="SMART" id="SM00228">
    <property type="entry name" value="PDZ"/>
    <property type="match status" value="1"/>
</dbReference>
<dbReference type="HOGENOM" id="CLU_039603_0_0_10"/>
<dbReference type="AlphaFoldDB" id="H8KMW8"/>
<dbReference type="CDD" id="cd05483">
    <property type="entry name" value="retropepsin_like_bacteria"/>
    <property type="match status" value="1"/>
</dbReference>
<dbReference type="eggNOG" id="COG0793">
    <property type="taxonomic scope" value="Bacteria"/>
</dbReference>
<accession>H8KMW8</accession>
<dbReference type="GO" id="GO:0006508">
    <property type="term" value="P:proteolysis"/>
    <property type="evidence" value="ECO:0007669"/>
    <property type="project" value="UniProtKB-KW"/>
</dbReference>
<dbReference type="PROSITE" id="PS50106">
    <property type="entry name" value="PDZ"/>
    <property type="match status" value="1"/>
</dbReference>
<dbReference type="InterPro" id="IPR034122">
    <property type="entry name" value="Retropepsin-like_bacterial"/>
</dbReference>
<dbReference type="GO" id="GO:0008233">
    <property type="term" value="F:peptidase activity"/>
    <property type="evidence" value="ECO:0007669"/>
    <property type="project" value="UniProtKB-KW"/>
</dbReference>
<dbReference type="InterPro" id="IPR021109">
    <property type="entry name" value="Peptidase_aspartic_dom_sf"/>
</dbReference>
<dbReference type="EMBL" id="CP003349">
    <property type="protein sequence ID" value="AFD09047.1"/>
    <property type="molecule type" value="Genomic_DNA"/>
</dbReference>
<protein>
    <submittedName>
        <fullName evidence="2">Periplasmic protease</fullName>
    </submittedName>
</protein>
<dbReference type="SUPFAM" id="SSF50156">
    <property type="entry name" value="PDZ domain-like"/>
    <property type="match status" value="1"/>
</dbReference>
<reference evidence="2" key="1">
    <citation type="submission" date="2012-02" db="EMBL/GenBank/DDBJ databases">
        <title>The complete genome of Solitalea canadensis DSM 3403.</title>
        <authorList>
            <consortium name="US DOE Joint Genome Institute (JGI-PGF)"/>
            <person name="Lucas S."/>
            <person name="Copeland A."/>
            <person name="Lapidus A."/>
            <person name="Glavina del Rio T."/>
            <person name="Dalin E."/>
            <person name="Tice H."/>
            <person name="Bruce D."/>
            <person name="Goodwin L."/>
            <person name="Pitluck S."/>
            <person name="Peters L."/>
            <person name="Ovchinnikova G."/>
            <person name="Lu M."/>
            <person name="Kyrpides N."/>
            <person name="Mavromatis K."/>
            <person name="Ivanova N."/>
            <person name="Brettin T."/>
            <person name="Detter J.C."/>
            <person name="Han C."/>
            <person name="Larimer F."/>
            <person name="Land M."/>
            <person name="Hauser L."/>
            <person name="Markowitz V."/>
            <person name="Cheng J.-F."/>
            <person name="Hugenholtz P."/>
            <person name="Woyke T."/>
            <person name="Wu D."/>
            <person name="Spring S."/>
            <person name="Schroeder M."/>
            <person name="Kopitz M."/>
            <person name="Brambilla E."/>
            <person name="Klenk H.-P."/>
            <person name="Eisen J.A."/>
        </authorList>
    </citation>
    <scope>NUCLEOTIDE SEQUENCE</scope>
    <source>
        <strain evidence="2">DSM 3403</strain>
    </source>
</reference>
<dbReference type="InterPro" id="IPR001478">
    <property type="entry name" value="PDZ"/>
</dbReference>
<dbReference type="Gene3D" id="2.30.42.10">
    <property type="match status" value="1"/>
</dbReference>
<dbReference type="Gene3D" id="2.40.70.10">
    <property type="entry name" value="Acid Proteases"/>
    <property type="match status" value="2"/>
</dbReference>
<organism evidence="2 3">
    <name type="scientific">Solitalea canadensis (strain ATCC 29591 / DSM 3403 / JCM 21819 / LMG 8368 / NBRC 15130 / NCIMB 12057 / USAM 9D)</name>
    <name type="common">Flexibacter canadensis</name>
    <dbReference type="NCBI Taxonomy" id="929556"/>
    <lineage>
        <taxon>Bacteria</taxon>
        <taxon>Pseudomonadati</taxon>
        <taxon>Bacteroidota</taxon>
        <taxon>Sphingobacteriia</taxon>
        <taxon>Sphingobacteriales</taxon>
        <taxon>Sphingobacteriaceae</taxon>
        <taxon>Solitalea</taxon>
    </lineage>
</organism>
<dbReference type="STRING" id="929556.Solca_4057"/>
<gene>
    <name evidence="2" type="ordered locus">Solca_4057</name>
</gene>
<dbReference type="Pfam" id="PF17820">
    <property type="entry name" value="PDZ_6"/>
    <property type="match status" value="1"/>
</dbReference>
<evidence type="ECO:0000313" key="2">
    <source>
        <dbReference type="EMBL" id="AFD09047.1"/>
    </source>
</evidence>
<dbReference type="Proteomes" id="UP000007590">
    <property type="component" value="Chromosome"/>
</dbReference>
<dbReference type="Pfam" id="PF13650">
    <property type="entry name" value="Asp_protease_2"/>
    <property type="match status" value="1"/>
</dbReference>
<dbReference type="KEGG" id="scn:Solca_4057"/>
<feature type="domain" description="PDZ" evidence="1">
    <location>
        <begin position="338"/>
        <end position="407"/>
    </location>
</feature>
<keyword evidence="3" id="KW-1185">Reference proteome</keyword>
<keyword evidence="2" id="KW-0645">Protease</keyword>
<evidence type="ECO:0000313" key="3">
    <source>
        <dbReference type="Proteomes" id="UP000007590"/>
    </source>
</evidence>
<dbReference type="OrthoDB" id="3521766at2"/>
<sequence length="421" mass="47013">MICYPNISFHLSTFSKSLLLSVALLFCSFHAFSQYQFRITEGKKGQINMPFEFQRNLIILPVYINDHGPYNFILDSGVSIMLITNPALKDSLNLQLGRNVTIKGLGEGDDLTAQIVTGIKMKIGKTQCTNMAGAIIPKDVLDLSAYVGMPIYGIIGFDFFNSFVVRINYVSQLITVYDTSDFKQPRKCKPIPLIIENQRAYVIAEVTMNDTKIVKTKLIIDTGAGHPVSLEPSSNPDIKVPDSTLDAYLGRGLSGPIDGHIGRIKHLAFSDIEVKNVITSFPNYSDVGAKITNNNNRNGNIGNDLLKRFTVTFDYSRGRMFLKPNVYFNMPFEHDMSGLELASDPTVKRYFISLVQPGSPADQAGLQKDDEIISINLKPVSEMPVSEIDGLLRSKDNRGLLIQYHRKNTTNYVVLTLKRRV</sequence>
<evidence type="ECO:0000259" key="1">
    <source>
        <dbReference type="PROSITE" id="PS50106"/>
    </source>
</evidence>